<proteinExistence type="predicted"/>
<gene>
    <name evidence="1" type="ORF">RchiOBHm_Chr6g0280601</name>
</gene>
<dbReference type="Gramene" id="PRQ25162">
    <property type="protein sequence ID" value="PRQ25162"/>
    <property type="gene ID" value="RchiOBHm_Chr6g0280601"/>
</dbReference>
<comment type="caution">
    <text evidence="1">The sequence shown here is derived from an EMBL/GenBank/DDBJ whole genome shotgun (WGS) entry which is preliminary data.</text>
</comment>
<evidence type="ECO:0000313" key="2">
    <source>
        <dbReference type="Proteomes" id="UP000238479"/>
    </source>
</evidence>
<dbReference type="EMBL" id="PDCK01000044">
    <property type="protein sequence ID" value="PRQ25162.1"/>
    <property type="molecule type" value="Genomic_DNA"/>
</dbReference>
<reference evidence="1 2" key="1">
    <citation type="journal article" date="2018" name="Nat. Genet.">
        <title>The Rosa genome provides new insights in the design of modern roses.</title>
        <authorList>
            <person name="Bendahmane M."/>
        </authorList>
    </citation>
    <scope>NUCLEOTIDE SEQUENCE [LARGE SCALE GENOMIC DNA]</scope>
    <source>
        <strain evidence="2">cv. Old Blush</strain>
    </source>
</reference>
<dbReference type="AlphaFoldDB" id="A0A2P6PTA6"/>
<protein>
    <submittedName>
        <fullName evidence="1">Uncharacterized protein</fullName>
    </submittedName>
</protein>
<dbReference type="Proteomes" id="UP000238479">
    <property type="component" value="Chromosome 6"/>
</dbReference>
<evidence type="ECO:0000313" key="1">
    <source>
        <dbReference type="EMBL" id="PRQ25162.1"/>
    </source>
</evidence>
<name>A0A2P6PTA6_ROSCH</name>
<accession>A0A2P6PTA6</accession>
<sequence length="75" mass="8991">MDGERKICIIHEETSYSLTYIRSFPFTYFQCFLNNMIYYLVFQGLLEGVGHPFTRNFHFIDSLKAYLSIYHMLCC</sequence>
<organism evidence="1 2">
    <name type="scientific">Rosa chinensis</name>
    <name type="common">China rose</name>
    <dbReference type="NCBI Taxonomy" id="74649"/>
    <lineage>
        <taxon>Eukaryota</taxon>
        <taxon>Viridiplantae</taxon>
        <taxon>Streptophyta</taxon>
        <taxon>Embryophyta</taxon>
        <taxon>Tracheophyta</taxon>
        <taxon>Spermatophyta</taxon>
        <taxon>Magnoliopsida</taxon>
        <taxon>eudicotyledons</taxon>
        <taxon>Gunneridae</taxon>
        <taxon>Pentapetalae</taxon>
        <taxon>rosids</taxon>
        <taxon>fabids</taxon>
        <taxon>Rosales</taxon>
        <taxon>Rosaceae</taxon>
        <taxon>Rosoideae</taxon>
        <taxon>Rosoideae incertae sedis</taxon>
        <taxon>Rosa</taxon>
    </lineage>
</organism>
<keyword evidence="2" id="KW-1185">Reference proteome</keyword>